<keyword evidence="3" id="KW-1185">Reference proteome</keyword>
<protein>
    <submittedName>
        <fullName evidence="2">NrdH-like glutaredoxin</fullName>
    </submittedName>
</protein>
<dbReference type="OrthoDB" id="18944at10239"/>
<evidence type="ECO:0000259" key="1">
    <source>
        <dbReference type="Pfam" id="PF00462"/>
    </source>
</evidence>
<name>A0A160DG88_9CAUD</name>
<accession>A0A160DG88</accession>
<dbReference type="InterPro" id="IPR002109">
    <property type="entry name" value="Glutaredoxin"/>
</dbReference>
<dbReference type="InterPro" id="IPR051548">
    <property type="entry name" value="Grx-like_ET"/>
</dbReference>
<feature type="domain" description="Glutaredoxin" evidence="1">
    <location>
        <begin position="7"/>
        <end position="62"/>
    </location>
</feature>
<sequence length="89" mass="9850">MNLFSPITVYGQPSCKPCERVKSQLEEAGIEFEYVDISANDEARTYVTGVLKARSTPVIVTDAHDPIIGYDTSKIRSVIEYYTASETGL</sequence>
<dbReference type="SUPFAM" id="SSF52833">
    <property type="entry name" value="Thioredoxin-like"/>
    <property type="match status" value="1"/>
</dbReference>
<dbReference type="PANTHER" id="PTHR34386:SF1">
    <property type="entry name" value="GLUTAREDOXIN-LIKE PROTEIN NRDH"/>
    <property type="match status" value="1"/>
</dbReference>
<dbReference type="GO" id="GO:0009055">
    <property type="term" value="F:electron transfer activity"/>
    <property type="evidence" value="ECO:0007669"/>
    <property type="project" value="TreeGrafter"/>
</dbReference>
<dbReference type="RefSeq" id="YP_009269362.1">
    <property type="nucleotide sequence ID" value="NC_030698.1"/>
</dbReference>
<dbReference type="GeneID" id="28378716"/>
<dbReference type="PANTHER" id="PTHR34386">
    <property type="entry name" value="GLUTAREDOXIN"/>
    <property type="match status" value="1"/>
</dbReference>
<organism evidence="2 3">
    <name type="scientific">Gordonia phage Soups</name>
    <dbReference type="NCBI Taxonomy" id="1838079"/>
    <lineage>
        <taxon>Viruses</taxon>
        <taxon>Duplodnaviria</taxon>
        <taxon>Heunggongvirae</taxon>
        <taxon>Uroviricota</taxon>
        <taxon>Caudoviricetes</taxon>
        <taxon>Soupsvirus</taxon>
        <taxon>Soupsvirus soups</taxon>
    </lineage>
</organism>
<dbReference type="PROSITE" id="PS51354">
    <property type="entry name" value="GLUTAREDOXIN_2"/>
    <property type="match status" value="1"/>
</dbReference>
<dbReference type="Gene3D" id="3.40.30.10">
    <property type="entry name" value="Glutaredoxin"/>
    <property type="match status" value="1"/>
</dbReference>
<dbReference type="InterPro" id="IPR036249">
    <property type="entry name" value="Thioredoxin-like_sf"/>
</dbReference>
<dbReference type="Proteomes" id="UP000202160">
    <property type="component" value="Segment"/>
</dbReference>
<gene>
    <name evidence="2" type="primary">64</name>
    <name evidence="2" type="ORF">PBI_SOUPS_64</name>
</gene>
<dbReference type="Pfam" id="PF00462">
    <property type="entry name" value="Glutaredoxin"/>
    <property type="match status" value="1"/>
</dbReference>
<dbReference type="CDD" id="cd02976">
    <property type="entry name" value="NrdH"/>
    <property type="match status" value="1"/>
</dbReference>
<reference evidence="2 3" key="1">
    <citation type="submission" date="2016-03" db="EMBL/GenBank/DDBJ databases">
        <authorList>
            <person name="Montgomery M.T."/>
            <person name="Guerrero C.A."/>
            <person name="Mavrich T.N."/>
            <person name="Pope W.H."/>
            <person name="Garlena R.A."/>
            <person name="Russell D.A."/>
            <person name="Jacobs-Sera D."/>
            <person name="Hendrix R.W."/>
            <person name="Hatfull G.F."/>
        </authorList>
    </citation>
    <scope>NUCLEOTIDE SEQUENCE [LARGE SCALE GENOMIC DNA]</scope>
</reference>
<evidence type="ECO:0000313" key="2">
    <source>
        <dbReference type="EMBL" id="ANA86999.1"/>
    </source>
</evidence>
<dbReference type="EMBL" id="KU998249">
    <property type="protein sequence ID" value="ANA86999.1"/>
    <property type="molecule type" value="Genomic_DNA"/>
</dbReference>
<proteinExistence type="predicted"/>
<evidence type="ECO:0000313" key="3">
    <source>
        <dbReference type="Proteomes" id="UP000202160"/>
    </source>
</evidence>
<dbReference type="KEGG" id="vg:28378716"/>